<dbReference type="PRINTS" id="PR00153">
    <property type="entry name" value="CSAPPISMRASE"/>
</dbReference>
<dbReference type="OrthoDB" id="9807797at2"/>
<name>A0A2T0WQC1_9BACT</name>
<keyword evidence="2 4" id="KW-0697">Rotamase</keyword>
<organism evidence="6 7">
    <name type="scientific">Mongoliibacter ruber</name>
    <dbReference type="NCBI Taxonomy" id="1750599"/>
    <lineage>
        <taxon>Bacteria</taxon>
        <taxon>Pseudomonadati</taxon>
        <taxon>Bacteroidota</taxon>
        <taxon>Cytophagia</taxon>
        <taxon>Cytophagales</taxon>
        <taxon>Cyclobacteriaceae</taxon>
        <taxon>Mongoliibacter</taxon>
    </lineage>
</organism>
<dbReference type="InterPro" id="IPR002130">
    <property type="entry name" value="Cyclophilin-type_PPIase_dom"/>
</dbReference>
<dbReference type="Pfam" id="PF00160">
    <property type="entry name" value="Pro_isomerase"/>
    <property type="match status" value="2"/>
</dbReference>
<dbReference type="CDD" id="cd00317">
    <property type="entry name" value="cyclophilin"/>
    <property type="match status" value="1"/>
</dbReference>
<keyword evidence="7" id="KW-1185">Reference proteome</keyword>
<dbReference type="PROSITE" id="PS00170">
    <property type="entry name" value="CSA_PPIASE_1"/>
    <property type="match status" value="1"/>
</dbReference>
<dbReference type="AlphaFoldDB" id="A0A2T0WQC1"/>
<evidence type="ECO:0000256" key="4">
    <source>
        <dbReference type="RuleBase" id="RU363019"/>
    </source>
</evidence>
<comment type="catalytic activity">
    <reaction evidence="4">
        <text>[protein]-peptidylproline (omega=180) = [protein]-peptidylproline (omega=0)</text>
        <dbReference type="Rhea" id="RHEA:16237"/>
        <dbReference type="Rhea" id="RHEA-COMP:10747"/>
        <dbReference type="Rhea" id="RHEA-COMP:10748"/>
        <dbReference type="ChEBI" id="CHEBI:83833"/>
        <dbReference type="ChEBI" id="CHEBI:83834"/>
        <dbReference type="EC" id="5.2.1.8"/>
    </reaction>
</comment>
<dbReference type="Proteomes" id="UP000238157">
    <property type="component" value="Unassembled WGS sequence"/>
</dbReference>
<evidence type="ECO:0000313" key="7">
    <source>
        <dbReference type="Proteomes" id="UP000238157"/>
    </source>
</evidence>
<dbReference type="SUPFAM" id="SSF50891">
    <property type="entry name" value="Cyclophilin-like"/>
    <property type="match status" value="2"/>
</dbReference>
<comment type="function">
    <text evidence="4">PPIases accelerate the folding of proteins. It catalyzes the cis-trans isomerization of proline imidic peptide bonds in oligopeptides.</text>
</comment>
<evidence type="ECO:0000256" key="1">
    <source>
        <dbReference type="ARBA" id="ARBA00007365"/>
    </source>
</evidence>
<dbReference type="InterPro" id="IPR020892">
    <property type="entry name" value="Cyclophilin-type_PPIase_CS"/>
</dbReference>
<dbReference type="PROSITE" id="PS51257">
    <property type="entry name" value="PROKAR_LIPOPROTEIN"/>
    <property type="match status" value="1"/>
</dbReference>
<dbReference type="RefSeq" id="WP_106132710.1">
    <property type="nucleotide sequence ID" value="NZ_PVTR01000003.1"/>
</dbReference>
<dbReference type="EMBL" id="PVTR01000003">
    <property type="protein sequence ID" value="PRY88903.1"/>
    <property type="molecule type" value="Genomic_DNA"/>
</dbReference>
<accession>A0A2T0WQC1</accession>
<evidence type="ECO:0000259" key="5">
    <source>
        <dbReference type="PROSITE" id="PS50072"/>
    </source>
</evidence>
<dbReference type="GO" id="GO:0006457">
    <property type="term" value="P:protein folding"/>
    <property type="evidence" value="ECO:0007669"/>
    <property type="project" value="InterPro"/>
</dbReference>
<evidence type="ECO:0000256" key="3">
    <source>
        <dbReference type="ARBA" id="ARBA00023235"/>
    </source>
</evidence>
<dbReference type="InterPro" id="IPR044666">
    <property type="entry name" value="Cyclophilin_A-like"/>
</dbReference>
<reference evidence="6 7" key="1">
    <citation type="submission" date="2018-03" db="EMBL/GenBank/DDBJ databases">
        <title>Genomic Encyclopedia of Archaeal and Bacterial Type Strains, Phase II (KMG-II): from individual species to whole genera.</title>
        <authorList>
            <person name="Goeker M."/>
        </authorList>
    </citation>
    <scope>NUCLEOTIDE SEQUENCE [LARGE SCALE GENOMIC DNA]</scope>
    <source>
        <strain evidence="6 7">DSM 27929</strain>
    </source>
</reference>
<evidence type="ECO:0000313" key="6">
    <source>
        <dbReference type="EMBL" id="PRY88903.1"/>
    </source>
</evidence>
<feature type="domain" description="PPIase cyclophilin-type" evidence="5">
    <location>
        <begin position="38"/>
        <end position="256"/>
    </location>
</feature>
<dbReference type="PROSITE" id="PS50072">
    <property type="entry name" value="CSA_PPIASE_2"/>
    <property type="match status" value="1"/>
</dbReference>
<evidence type="ECO:0000256" key="2">
    <source>
        <dbReference type="ARBA" id="ARBA00023110"/>
    </source>
</evidence>
<proteinExistence type="inferred from homology"/>
<protein>
    <recommendedName>
        <fullName evidence="4">Peptidyl-prolyl cis-trans isomerase</fullName>
        <shortName evidence="4">PPIase</shortName>
        <ecNumber evidence="4">5.2.1.8</ecNumber>
    </recommendedName>
</protein>
<dbReference type="GO" id="GO:0003755">
    <property type="term" value="F:peptidyl-prolyl cis-trans isomerase activity"/>
    <property type="evidence" value="ECO:0007669"/>
    <property type="project" value="UniProtKB-UniRule"/>
</dbReference>
<dbReference type="PANTHER" id="PTHR45625">
    <property type="entry name" value="PEPTIDYL-PROLYL CIS-TRANS ISOMERASE-RELATED"/>
    <property type="match status" value="1"/>
</dbReference>
<comment type="similarity">
    <text evidence="1 4">Belongs to the cyclophilin-type PPIase family.</text>
</comment>
<dbReference type="PANTHER" id="PTHR45625:SF4">
    <property type="entry name" value="PEPTIDYLPROLYL ISOMERASE DOMAIN AND WD REPEAT-CONTAINING PROTEIN 1"/>
    <property type="match status" value="1"/>
</dbReference>
<gene>
    <name evidence="6" type="ORF">CLW00_10323</name>
</gene>
<dbReference type="Gene3D" id="2.40.100.10">
    <property type="entry name" value="Cyclophilin-like"/>
    <property type="match status" value="2"/>
</dbReference>
<sequence>MKNIRFWFVILFLGSFLFSCATEKDYLIKIETRHGDMYAVFFDETPKHKQNFIELAQAGRFDSTEFHRVIPEFMVQGGDVFGKEQLPEEDWYTLPAEIKPEFIHSKGMIAAARQGNNVNPERRSSGSQFYIVQGKVYTKAELITDMKLLSETFFKYIQLSSNAELKDKYREMYEAKEFDALNEMMLAEKENLESFFNVNLEKPMTPLQVEAYTSVGGTPHLDNEYTVFGQVIKGLEVMEAISKEQTGPRDKPLEPVHMKVSVEQLPKTTITKEYGYEYKPQ</sequence>
<dbReference type="EC" id="5.2.1.8" evidence="4"/>
<keyword evidence="3 4" id="KW-0413">Isomerase</keyword>
<dbReference type="InterPro" id="IPR029000">
    <property type="entry name" value="Cyclophilin-like_dom_sf"/>
</dbReference>
<comment type="caution">
    <text evidence="6">The sequence shown here is derived from an EMBL/GenBank/DDBJ whole genome shotgun (WGS) entry which is preliminary data.</text>
</comment>